<proteinExistence type="predicted"/>
<keyword evidence="2" id="KW-1185">Reference proteome</keyword>
<dbReference type="Proteomes" id="UP000612746">
    <property type="component" value="Unassembled WGS sequence"/>
</dbReference>
<organism evidence="1 2">
    <name type="scientific">Umbelopsis vinacea</name>
    <dbReference type="NCBI Taxonomy" id="44442"/>
    <lineage>
        <taxon>Eukaryota</taxon>
        <taxon>Fungi</taxon>
        <taxon>Fungi incertae sedis</taxon>
        <taxon>Mucoromycota</taxon>
        <taxon>Mucoromycotina</taxon>
        <taxon>Umbelopsidomycetes</taxon>
        <taxon>Umbelopsidales</taxon>
        <taxon>Umbelopsidaceae</taxon>
        <taxon>Umbelopsis</taxon>
    </lineage>
</organism>
<sequence>MHAYTGCWIYDDDDCGIKYFATALNRMMEWPHCCNVRSIAETLCHIVTLQQQPFFKFKPIDCVLDLAFGYYVLAHPSHSLSLDSNMIALAIQLQRLDYLSLQFLRWFEAFPSCLLFVKLQLSTLDTWRIDDTT</sequence>
<evidence type="ECO:0000313" key="2">
    <source>
        <dbReference type="Proteomes" id="UP000612746"/>
    </source>
</evidence>
<comment type="caution">
    <text evidence="1">The sequence shown here is derived from an EMBL/GenBank/DDBJ whole genome shotgun (WGS) entry which is preliminary data.</text>
</comment>
<reference evidence="1" key="1">
    <citation type="submission" date="2020-12" db="EMBL/GenBank/DDBJ databases">
        <title>Metabolic potential, ecology and presence of endohyphal bacteria is reflected in genomic diversity of Mucoromycotina.</title>
        <authorList>
            <person name="Muszewska A."/>
            <person name="Okrasinska A."/>
            <person name="Steczkiewicz K."/>
            <person name="Drgas O."/>
            <person name="Orlowska M."/>
            <person name="Perlinska-Lenart U."/>
            <person name="Aleksandrzak-Piekarczyk T."/>
            <person name="Szatraj K."/>
            <person name="Zielenkiewicz U."/>
            <person name="Pilsyk S."/>
            <person name="Malc E."/>
            <person name="Mieczkowski P."/>
            <person name="Kruszewska J.S."/>
            <person name="Biernat P."/>
            <person name="Pawlowska J."/>
        </authorList>
    </citation>
    <scope>NUCLEOTIDE SEQUENCE</scope>
    <source>
        <strain evidence="1">WA0000051536</strain>
    </source>
</reference>
<name>A0A8H7PJW9_9FUNG</name>
<evidence type="ECO:0000313" key="1">
    <source>
        <dbReference type="EMBL" id="KAG2175353.1"/>
    </source>
</evidence>
<dbReference type="AlphaFoldDB" id="A0A8H7PJW9"/>
<protein>
    <submittedName>
        <fullName evidence="1">Uncharacterized protein</fullName>
    </submittedName>
</protein>
<accession>A0A8H7PJW9</accession>
<dbReference type="EMBL" id="JAEPRA010000015">
    <property type="protein sequence ID" value="KAG2175353.1"/>
    <property type="molecule type" value="Genomic_DNA"/>
</dbReference>
<gene>
    <name evidence="1" type="ORF">INT44_007841</name>
</gene>